<sequence length="51" mass="5604">MNLDIAEEVSDKQMHVYDVAFVEGAYAAAALLEANVTLDKIEAQLKPLKVK</sequence>
<dbReference type="InterPro" id="IPR036662">
    <property type="entry name" value="PTS_EIIA_man-typ_sf"/>
</dbReference>
<dbReference type="EMBL" id="ANJX01000006">
    <property type="protein sequence ID" value="EPC57279.1"/>
    <property type="molecule type" value="Genomic_DNA"/>
</dbReference>
<reference evidence="1 2" key="1">
    <citation type="journal article" date="2013" name="PLoS ONE">
        <title>Lactobacillus paracasei comparative genomics: towards species pan-genome definition and exploitation of diversity.</title>
        <authorList>
            <person name="Smokvina T."/>
            <person name="Wels M."/>
            <person name="Polka J."/>
            <person name="Chervaux C."/>
            <person name="Brisse S."/>
            <person name="Boekhorst J."/>
            <person name="van Hylckama Vlieg J.E."/>
            <person name="Siezen R.J."/>
        </authorList>
    </citation>
    <scope>NUCLEOTIDE SEQUENCE [LARGE SCALE GENOMIC DNA]</scope>
    <source>
        <strain evidence="1 2">CNCM I-4270</strain>
    </source>
</reference>
<name>A0A8E0IPC2_LACPA</name>
<proteinExistence type="predicted"/>
<evidence type="ECO:0000313" key="2">
    <source>
        <dbReference type="Proteomes" id="UP000014249"/>
    </source>
</evidence>
<dbReference type="GO" id="GO:0016301">
    <property type="term" value="F:kinase activity"/>
    <property type="evidence" value="ECO:0007669"/>
    <property type="project" value="UniProtKB-KW"/>
</dbReference>
<accession>A0A8E0IPC2</accession>
<dbReference type="AlphaFoldDB" id="A0A8E0IPC2"/>
<gene>
    <name evidence="1" type="ORF">Lpp77_00080</name>
</gene>
<organism evidence="1 2">
    <name type="scientific">Lacticaseibacillus paracasei subsp. paracasei CNCM I-4270</name>
    <dbReference type="NCBI Taxonomy" id="1256202"/>
    <lineage>
        <taxon>Bacteria</taxon>
        <taxon>Bacillati</taxon>
        <taxon>Bacillota</taxon>
        <taxon>Bacilli</taxon>
        <taxon>Lactobacillales</taxon>
        <taxon>Lactobacillaceae</taxon>
        <taxon>Lacticaseibacillus</taxon>
    </lineage>
</organism>
<dbReference type="Proteomes" id="UP000014249">
    <property type="component" value="Unassembled WGS sequence"/>
</dbReference>
<keyword evidence="1" id="KW-0808">Transferase</keyword>
<keyword evidence="1" id="KW-0418">Kinase</keyword>
<comment type="caution">
    <text evidence="1">The sequence shown here is derived from an EMBL/GenBank/DDBJ whole genome shotgun (WGS) entry which is preliminary data.</text>
</comment>
<dbReference type="GO" id="GO:0009401">
    <property type="term" value="P:phosphoenolpyruvate-dependent sugar phosphotransferase system"/>
    <property type="evidence" value="ECO:0007669"/>
    <property type="project" value="InterPro"/>
</dbReference>
<dbReference type="Gene3D" id="3.40.50.510">
    <property type="entry name" value="Phosphotransferase system, mannose-type IIA component"/>
    <property type="match status" value="1"/>
</dbReference>
<evidence type="ECO:0000313" key="1">
    <source>
        <dbReference type="EMBL" id="EPC57279.1"/>
    </source>
</evidence>
<dbReference type="GO" id="GO:0016020">
    <property type="term" value="C:membrane"/>
    <property type="evidence" value="ECO:0007669"/>
    <property type="project" value="InterPro"/>
</dbReference>
<protein>
    <submittedName>
        <fullName evidence="1">PTS-dependent dihydroxyacetone kinase, phosphotransferase subunit dhaM</fullName>
    </submittedName>
</protein>